<dbReference type="PROSITE" id="PS50297">
    <property type="entry name" value="ANK_REP_REGION"/>
    <property type="match status" value="2"/>
</dbReference>
<evidence type="ECO:0000313" key="8">
    <source>
        <dbReference type="EMBL" id="CAI4014561.1"/>
    </source>
</evidence>
<dbReference type="PROSITE" id="PS51192">
    <property type="entry name" value="HELICASE_ATP_BIND_1"/>
    <property type="match status" value="2"/>
</dbReference>
<dbReference type="Gene3D" id="3.40.50.300">
    <property type="entry name" value="P-loop containing nucleotide triphosphate hydrolases"/>
    <property type="match status" value="5"/>
</dbReference>
<dbReference type="Pfam" id="PF04851">
    <property type="entry name" value="ResIII"/>
    <property type="match status" value="2"/>
</dbReference>
<dbReference type="GO" id="GO:0015074">
    <property type="term" value="P:DNA integration"/>
    <property type="evidence" value="ECO:0007669"/>
    <property type="project" value="InterPro"/>
</dbReference>
<dbReference type="EMBL" id="CAMXCT030006423">
    <property type="protein sequence ID" value="CAL4801873.1"/>
    <property type="molecule type" value="Genomic_DNA"/>
</dbReference>
<feature type="region of interest" description="Disordered" evidence="5">
    <location>
        <begin position="837"/>
        <end position="856"/>
    </location>
</feature>
<feature type="compositionally biased region" description="Basic residues" evidence="5">
    <location>
        <begin position="3852"/>
        <end position="3867"/>
    </location>
</feature>
<feature type="compositionally biased region" description="Polar residues" evidence="5">
    <location>
        <begin position="1231"/>
        <end position="1241"/>
    </location>
</feature>
<name>A0A9P1GHV9_9DINO</name>
<reference evidence="9 10" key="2">
    <citation type="submission" date="2024-05" db="EMBL/GenBank/DDBJ databases">
        <authorList>
            <person name="Chen Y."/>
            <person name="Shah S."/>
            <person name="Dougan E. K."/>
            <person name="Thang M."/>
            <person name="Chan C."/>
        </authorList>
    </citation>
    <scope>NUCLEOTIDE SEQUENCE [LARGE SCALE GENOMIC DNA]</scope>
</reference>
<feature type="compositionally biased region" description="Basic and acidic residues" evidence="5">
    <location>
        <begin position="1260"/>
        <end position="1271"/>
    </location>
</feature>
<feature type="compositionally biased region" description="Polar residues" evidence="5">
    <location>
        <begin position="2234"/>
        <end position="2252"/>
    </location>
</feature>
<dbReference type="InterPro" id="IPR013103">
    <property type="entry name" value="RVT_2"/>
</dbReference>
<feature type="region of interest" description="Disordered" evidence="5">
    <location>
        <begin position="3840"/>
        <end position="3882"/>
    </location>
</feature>
<feature type="repeat" description="ANK" evidence="3">
    <location>
        <begin position="474"/>
        <end position="506"/>
    </location>
</feature>
<evidence type="ECO:0000313" key="9">
    <source>
        <dbReference type="EMBL" id="CAL4801873.1"/>
    </source>
</evidence>
<dbReference type="GO" id="GO:0005524">
    <property type="term" value="F:ATP binding"/>
    <property type="evidence" value="ECO:0007669"/>
    <property type="project" value="InterPro"/>
</dbReference>
<feature type="region of interest" description="Disordered" evidence="5">
    <location>
        <begin position="6572"/>
        <end position="6623"/>
    </location>
</feature>
<feature type="compositionally biased region" description="Basic and acidic residues" evidence="5">
    <location>
        <begin position="1685"/>
        <end position="1694"/>
    </location>
</feature>
<feature type="coiled-coil region" evidence="4">
    <location>
        <begin position="5740"/>
        <end position="5782"/>
    </location>
</feature>
<keyword evidence="10" id="KW-1185">Reference proteome</keyword>
<feature type="region of interest" description="Disordered" evidence="5">
    <location>
        <begin position="2230"/>
        <end position="2276"/>
    </location>
</feature>
<feature type="compositionally biased region" description="Acidic residues" evidence="5">
    <location>
        <begin position="1217"/>
        <end position="1230"/>
    </location>
</feature>
<evidence type="ECO:0000259" key="6">
    <source>
        <dbReference type="PROSITE" id="PS50994"/>
    </source>
</evidence>
<feature type="compositionally biased region" description="Basic and acidic residues" evidence="5">
    <location>
        <begin position="1648"/>
        <end position="1661"/>
    </location>
</feature>
<dbReference type="InterPro" id="IPR027417">
    <property type="entry name" value="P-loop_NTPase"/>
</dbReference>
<dbReference type="EMBL" id="CAMXCT010006423">
    <property type="protein sequence ID" value="CAI4014561.1"/>
    <property type="molecule type" value="Genomic_DNA"/>
</dbReference>
<dbReference type="PANTHER" id="PTHR24173">
    <property type="entry name" value="ANKYRIN REPEAT CONTAINING"/>
    <property type="match status" value="1"/>
</dbReference>
<feature type="compositionally biased region" description="Low complexity" evidence="5">
    <location>
        <begin position="3030"/>
        <end position="3046"/>
    </location>
</feature>
<dbReference type="SMART" id="SM00487">
    <property type="entry name" value="DEXDc"/>
    <property type="match status" value="2"/>
</dbReference>
<evidence type="ECO:0000256" key="4">
    <source>
        <dbReference type="SAM" id="Coils"/>
    </source>
</evidence>
<feature type="compositionally biased region" description="Basic residues" evidence="5">
    <location>
        <begin position="1178"/>
        <end position="1188"/>
    </location>
</feature>
<keyword evidence="4" id="KW-0175">Coiled coil</keyword>
<feature type="compositionally biased region" description="Basic and acidic residues" evidence="5">
    <location>
        <begin position="2972"/>
        <end position="2983"/>
    </location>
</feature>
<feature type="compositionally biased region" description="Basic residues" evidence="5">
    <location>
        <begin position="1815"/>
        <end position="1827"/>
    </location>
</feature>
<dbReference type="Proteomes" id="UP001152797">
    <property type="component" value="Unassembled WGS sequence"/>
</dbReference>
<dbReference type="GO" id="GO:0003677">
    <property type="term" value="F:DNA binding"/>
    <property type="evidence" value="ECO:0007669"/>
    <property type="project" value="InterPro"/>
</dbReference>
<feature type="coiled-coil region" evidence="4">
    <location>
        <begin position="918"/>
        <end position="945"/>
    </location>
</feature>
<feature type="region of interest" description="Disordered" evidence="5">
    <location>
        <begin position="2939"/>
        <end position="3126"/>
    </location>
</feature>
<evidence type="ECO:0000256" key="5">
    <source>
        <dbReference type="SAM" id="MobiDB-lite"/>
    </source>
</evidence>
<dbReference type="InterPro" id="IPR012337">
    <property type="entry name" value="RNaseH-like_sf"/>
</dbReference>
<dbReference type="Pfam" id="PF07727">
    <property type="entry name" value="RVT_2"/>
    <property type="match status" value="1"/>
</dbReference>
<feature type="domain" description="Helicase ATP-binding" evidence="7">
    <location>
        <begin position="6174"/>
        <end position="6335"/>
    </location>
</feature>
<feature type="compositionally biased region" description="Basic and acidic residues" evidence="5">
    <location>
        <begin position="5180"/>
        <end position="5196"/>
    </location>
</feature>
<feature type="region of interest" description="Disordered" evidence="5">
    <location>
        <begin position="985"/>
        <end position="1038"/>
    </location>
</feature>
<feature type="compositionally biased region" description="Basic and acidic residues" evidence="5">
    <location>
        <begin position="813"/>
        <end position="824"/>
    </location>
</feature>
<feature type="compositionally biased region" description="Polar residues" evidence="5">
    <location>
        <begin position="1289"/>
        <end position="1301"/>
    </location>
</feature>
<protein>
    <submittedName>
        <fullName evidence="9">Integrase catalytic domain-containing protein</fullName>
    </submittedName>
</protein>
<evidence type="ECO:0000256" key="3">
    <source>
        <dbReference type="PROSITE-ProRule" id="PRU00023"/>
    </source>
</evidence>
<dbReference type="PANTHER" id="PTHR24173:SF74">
    <property type="entry name" value="ANKYRIN REPEAT DOMAIN-CONTAINING PROTEIN 16"/>
    <property type="match status" value="1"/>
</dbReference>
<feature type="compositionally biased region" description="Low complexity" evidence="5">
    <location>
        <begin position="3868"/>
        <end position="3882"/>
    </location>
</feature>
<feature type="domain" description="Helicase ATP-binding" evidence="7">
    <location>
        <begin position="4776"/>
        <end position="4937"/>
    </location>
</feature>
<feature type="compositionally biased region" description="Low complexity" evidence="5">
    <location>
        <begin position="3898"/>
        <end position="3922"/>
    </location>
</feature>
<feature type="compositionally biased region" description="Basic and acidic residues" evidence="5">
    <location>
        <begin position="1141"/>
        <end position="1177"/>
    </location>
</feature>
<dbReference type="PROSITE" id="PS50088">
    <property type="entry name" value="ANK_REPEAT"/>
    <property type="match status" value="2"/>
</dbReference>
<feature type="domain" description="Integrase catalytic" evidence="6">
    <location>
        <begin position="2633"/>
        <end position="2796"/>
    </location>
</feature>
<feature type="compositionally biased region" description="Polar residues" evidence="5">
    <location>
        <begin position="847"/>
        <end position="856"/>
    </location>
</feature>
<feature type="region of interest" description="Disordered" evidence="5">
    <location>
        <begin position="801"/>
        <end position="827"/>
    </location>
</feature>
<dbReference type="SUPFAM" id="SSF52540">
    <property type="entry name" value="P-loop containing nucleoside triphosphate hydrolases"/>
    <property type="match status" value="3"/>
</dbReference>
<feature type="compositionally biased region" description="Low complexity" evidence="5">
    <location>
        <begin position="1891"/>
        <end position="1914"/>
    </location>
</feature>
<feature type="region of interest" description="Disordered" evidence="5">
    <location>
        <begin position="333"/>
        <end position="377"/>
    </location>
</feature>
<evidence type="ECO:0000256" key="1">
    <source>
        <dbReference type="ARBA" id="ARBA00022737"/>
    </source>
</evidence>
<organism evidence="8">
    <name type="scientific">Cladocopium goreaui</name>
    <dbReference type="NCBI Taxonomy" id="2562237"/>
    <lineage>
        <taxon>Eukaryota</taxon>
        <taxon>Sar</taxon>
        <taxon>Alveolata</taxon>
        <taxon>Dinophyceae</taxon>
        <taxon>Suessiales</taxon>
        <taxon>Symbiodiniaceae</taxon>
        <taxon>Cladocopium</taxon>
    </lineage>
</organism>
<feature type="compositionally biased region" description="Basic and acidic residues" evidence="5">
    <location>
        <begin position="4494"/>
        <end position="4510"/>
    </location>
</feature>
<feature type="region of interest" description="Disordered" evidence="5">
    <location>
        <begin position="1749"/>
        <end position="1790"/>
    </location>
</feature>
<dbReference type="Pfam" id="PF12796">
    <property type="entry name" value="Ank_2"/>
    <property type="match status" value="1"/>
</dbReference>
<feature type="compositionally biased region" description="Low complexity" evidence="5">
    <location>
        <begin position="985"/>
        <end position="1009"/>
    </location>
</feature>
<accession>A0A9P1GHV9</accession>
<feature type="compositionally biased region" description="Acidic residues" evidence="5">
    <location>
        <begin position="1548"/>
        <end position="1576"/>
    </location>
</feature>
<feature type="compositionally biased region" description="Basic and acidic residues" evidence="5">
    <location>
        <begin position="3840"/>
        <end position="3851"/>
    </location>
</feature>
<feature type="region of interest" description="Disordered" evidence="5">
    <location>
        <begin position="4491"/>
        <end position="4510"/>
    </location>
</feature>
<dbReference type="EMBL" id="CAMXCT020006423">
    <property type="protein sequence ID" value="CAL1167936.1"/>
    <property type="molecule type" value="Genomic_DNA"/>
</dbReference>
<feature type="region of interest" description="Disordered" evidence="5">
    <location>
        <begin position="1537"/>
        <end position="1734"/>
    </location>
</feature>
<evidence type="ECO:0000256" key="2">
    <source>
        <dbReference type="ARBA" id="ARBA00023043"/>
    </source>
</evidence>
<keyword evidence="2 3" id="KW-0040">ANK repeat</keyword>
<dbReference type="SUPFAM" id="SSF53098">
    <property type="entry name" value="Ribonuclease H-like"/>
    <property type="match status" value="1"/>
</dbReference>
<dbReference type="InterPro" id="IPR001584">
    <property type="entry name" value="Integrase_cat-core"/>
</dbReference>
<dbReference type="SMART" id="SM00248">
    <property type="entry name" value="ANK"/>
    <property type="match status" value="3"/>
</dbReference>
<dbReference type="OrthoDB" id="775972at2759"/>
<sequence length="6708" mass="749670">MLLRRIVLMEHPYQHFLSLHVDGDRLGWTTLPDSKMRFLLTIIDEAHDIFCTDGNSAFLEEKIEAPRQVLFLSSVSQNSFGAVDFPPAKKITMTQVVRSTQRIVAGAAAFQASAAEKHQIGSLCPAGPPLKAFLFESDGQLYENYAEHTVSALFFVMCIYAGLSLHKRLALLVPNPDFLEQFRDALQRHFLTARLAGRNFKLISFTESLRMLPNVKVKQATHADNAELIVLDTVENAKGLESLMVVCIGLDQKVGDQSANQVGRSIIYQAITRAQLQAVIVNQLLRGGWLEFLGVTKFKSDTFNESTAMAETTTASAEALTKVQLPSKLAIQASQEEEDARVQRDAEETGAVPRSKPMSEDQDATTAPQAGDKPDDKLVEIKDSSVWDADVIDIKEPISQLQFDPRSPTGKAEEVASLEAEEVREAREAQEAADAEEAARCDNDIVMAALNGRLGAVRHLLRTVPGAVARKDGDGWTALHEAAIRGRVEICRVLLAAGAEVDARNDEGGTPLHFAAYNGRVEVVKLLVEAKASVTVKDNKGHGDADGWWQGLLPREEQLTAFMSCLDVPGHLLRPLESDSRCGAFLVGGFPGIYGPIANFGNRIGYLLCTLACSSLFEPRPIFTVLNQLQSKTTTFDDIPEEVAHGFVQQFLGGQLTPAGKGMTSTLSFHLTKTHESVKRRSGRFDRCYTGGSVSYYPTSRKLSIRTANSIARRGTINLLDLWEKYKEDSRPLIEQIKDHPEKFHKEKMTSGRYKGQFFQTVYNKEGYLDFVKNNPAYYVNSKVLRTRMFYEYAMALDQQGVEPKARPKKRHLESDCRGPEQRKKLPMTYAEQAGAAGYSSEDGAEGSSSRLTMGSGGSVQFQLTAEEAVDKKCAVKSTPGAADVDAFVAGGLAQVRFRDGGNCARGLRGVLSVPCKVPSLRRRVEELQAGAEEAERLLDEAQAQFPEAPILRVQCREAAVETALAQATWAMNVPVPAWDEDSAAPRTTAAAPPMQGSALPPAGSSASSTIPMMKQQAAPGFHMPPPGGSPHGAGAQAQGLPQMMQQHGIPMMTQQMPQQLLQPQGMPMLGPGVPMMTPLMQHPAMMMPQQGMPTGMPMIPPLQQMMNPAMMTGSMTSLQGWWPPQDMRASTSSGSWIVADTDKGHDKGLEKGKGGKEHGQVKGTSKGDGKGRDGPRKLPKPLAKKPVKKEEVPDDFDEDPPDDDDDGDGSQYSYTYEEEEDEHGEEETMTNDPTYRSSAMPSREPSNAGDARPPLPKKKREETRPAEPKRTATKSRATPAGGAREDQGSSAPPSEGSGNTDAIRDILARNLKQSSAGDKVGGARSALSQVKVEMFRGSRSTYRDWKKTLQVQRGLYKLSEPEMAALVYLSTAGEARDIVNQLEVTERQEEAGFARVMKLLDDTYEKQADERFEQKQEEFMTFRRPHGMAMSAYIAKLKRLKGEYLKEDTDTRISDRAYAQRLLTRAGLSKKERTEIFFAAGGRYRTEQIEKVLRFRCATLHTEEVEKYRYGKSHADLKSKPRKVYSKASARTGVWRKKRHDAHLTEAEPEDEVDPEESFQEEEDDDELDNEDLEQEAYPADVRDYHGGDGFEADWGGDTEEEEEEWEMNDLREAYTAGWKARQQSAEMRKGRGYKGQGGKGRKGKQKERPPDHRRIEDRKKASKCAVCGKYGHWKGDPQCAKVKSGEFPERKQPGAKQEQDTLFSQTVSLKKEKPEEEDSPDRGGGSKSIHVSRVNWTFMTSSGWDLVQEYPSDSEVSSSEDEEEKPPEDPLYRALTPEKSSAAGDPVKRTKVKLKAVLKALEGIIEDEDERKKLKRAQRRHKKSKRKEDDAMSVDAPELLAILPHLTKDEKRALLKQLLADEEEEAARHVPSLEEFPKPRHKGGYPAEPARSLAASSKSRAAPSSAASGAGSEPPTDDVPLAVKKKRLEEFRRQLYQNALASKGRVRLSEASDVPTGAQDQCPHDYTFLKWGANGSAHWADCTGCKLKKEDMPTTMDLILDTGCRTAVAGSKWHQRYQAWLRKRNLMWNTVEHEEVFRFGAGRPILSVEAHLVYPVRVGGLKSWMRLAVVESEKDPRVADCPALAGPSELARWGVRMDFAKQSISIGNGEWQKLRLSSSRHPVLNVLPPEGSTRAMWETKEAVELREKLERDPYSMALLQEQVDEIAVEDLEKLRIETSSEGSTEPIEDLLQAADEEFDVAAAHWQESMEEEAIRKWDELGLPPEAFRRAAESSSGEDTSAGTPSGTQSISEEDANDVRSDTSTETSSEEEGENLETILVADAGCADEEHLTKGQRRRLLAASKEIGEVASAEAKVRAPRVRQSLRPKGALKLIEIFTWSCMVTQVAFSRGWETFEPVTLPGWDLAQESTQAEAMRYLERIDPDAIVIAWPCGPWSPLQNLNMKTPQQRRALKRKQMEARRTLLSFTRRVVLWQRRRGKAVIGENPHPSRAWKTPEVLDAFQGCSEAVADQCQFGLKHPVTKYAMKKRTRFMGQQEVVAPLRRTCSQDHEHWPIEGKFRGEDGKWQALSEWAGGYPVALCHAIVDGFESYYRGRSSVYVEDQGDEHAISDGDMIDGEDAIHEEEEILDEALQKDEVDLTEMKDDAVKHARQWQCPVCAERAAPKHPQAAAPSVRPYGFNQHIHVDIKYVYDVRKKKYACLSILDLGTVKHDAVMLKSKRSTYVAQEFFRHWVSSYGPPGKISHDQGGEFEKTFALYLEQMAVPSDVTAAHAGWQLGAGERHGGLLGDLVQAVVHEHSLEGYHQVKEGLAAAVAAKNSTITKDGYTPNQRVFGVEVKWPSLTDEEVKLSFAEGIAVDSEVSRAHRMRTTARIALIRQDGKEKVRRSVLRKPAVSQSAPFVPGAQVFFWVPSNQKGVRYRKGGEWRGPATVLVREKNKRYFVSWRGRFLLVAEENLRLSTKEELALNETIREDMDDVGEALRDGGVPNLYRDLRPKGPPPPRRPLRPRRPRKEQPPEPGDQRKARLMMRGTKTVRNIIRDPQRRAIQMMPRQRKRPVASAPAAAEERPQRALAEPEQPALAAPEPVQAKRRRRQLALEDGEVHQPGEDEERQETAVETDGAPAESASGRSLAEPVPVREEDVPIGSDSDDEPNTPAAPNDDDFQRELIGRRRQRLTPEERQRLALDDVPVTIKKRLHAEIDEEAPHSKRARVTEALVAQVMLGTLYEENGRANEWVSQYELALLRELTGLPLTSARLHRQPRKKMARPPKLTILIGQDPREMPKDPKRRRGAVKSYVEKDGDIYGVQWSSRQRKAFEKEWLAELKDILLSEVMLLKMKKSGKELDPKFFDNEEKKLYEESDRKEWSQWIQNGVVRRLTPEERKKVSPDTVFRTPMRMVRTNKQQKGLLPVLAKSRLVLPGHTDPGLGMFRTDSPTTGLVAVRMAKAVAQFRDWIIWVFDVTTAFLSGLATEREIYAKAPPDGLPATDGWSQVLPYELLRIMKSAYGLAEAPRLWYLRAVQLIHQTSLREVPAAKATFVASERGETYAILCLHVDDGLLLGHPQDARYLKLKDDLNKLFKIKEWRQMPVTFLGVDIKTGKKPGIYDDMSSYVHGIKIPEAEKKKGAEPLEPEDVTRFRQLTMRLRWPAQQAMPQKLYEVSALAQKVNRATYDDFKEAVKLHGSFLEEVEAERGSLYYPRQKGKPYLLSFFDASLGKEEDGRSQLGGIHFLTTEAVKQGPALAAPIEYHSSRSTRVVRSSMAAESNAMSLTVDRHLYLRILLDILWTGEIEIKEEWRKHLRFGGGLVTDARSLWDHLQTTLIPSERQTMLDLLVAKDMMSQKIFETYWVPTHRQMADMLTKRMKAILWDKFCKENTLSLKETPEERALEEHRQSLRRQQRQRRKVKFGKAKSGSTGTSATGSATWAMNVPVPAWDEDSAAPRTTAAAPPMQGSALPPAGSSASSTIPMMKQQAAPGFHMPPPGGSPHGAGAQAQGLPQMMQQQGIPMMTQQMPQQLLQPQGMPMLGPGVPMMTPLMQHPAMMMPQQGMPTGMPMIPPLQASVVFANLYLAAFDDFLVQRCSWIFMWKRYIDDAFAIFPLDSKDECLQELNIWHPNIVREMSGSGMAVNFLDLSLTLHMGDHSISFETFRKPQNAYLYLPRTSCHPPSVFKALVIGETQRLHRTNRKDAKAFAKHLDLFFDKLQHRGYCKEEARRLAMQTVKCNLHQKSWVAGRSCILYNGKAGSLDSEKLQEVAQLNEEAPYVRMNPMRSSEIVRDRVRSLRQAEAAAARRIEELERLREAEANESQRLREEVAQLQEEAAVETALAQVALDSRCNLHQKFWVADRSCIWYNGKVAERRVEELQAIVAGSLDSEKLQEVAQLNEEAEANESQRLREEVAQLQEEVDVQEPHLYFTLRDKPAILEKTADIPYHGHIKEEEGVDCYVSFPGKYAAGWDALIKERHGQSVACVFLCTPADGLGKHEEFGGQCYCPTIYGQRDFKTFGYLKELPASCSEAEEKIEVEKATATKTVVVRSDASDKDKQEAEEKARQAWEDSGRVASWGCEWFHTWKKQVAEAVRLKQRLKVVFFPAQTGKGIVSFEDLNRVNLWDGVGCGGSQKCEIAYLEQMRQQQGEAWKYDHVDVSHFLKEEFKVGAKVDAWDGKQWCRGTLLDVPLRIPEKPEEAKWTVESQTKWHIFVTDRVRHADLIQAMLAEVGRENFVDLVKDSLSTDLGIVTNQDFVFPDGTPSLALRLGIDNIASLQHVRNVVLNSDLESRINESLKKWQVHVDKTHFCKVFERELLNLSDLTDHQKEKVRDIKDLMKHGDVHLSAPAGAGKTFVAAQCALDKLRNNPDGQVFFLAPSIALGLYFVRWLAQSSSNRGQLHKLLRRIVLMEPQSQAFLSLRIKGDRFDWIPLPNSKKRFLLTIIDEAHNFFCIDENHTFLEEKIEAPRQVLLLSSVSQNSSGAVHFPPAKEISLTQVVRSTKRIVAGAAAFQASVAEKEQIASLCPAGPPLKAFLFESDAHVFEDYAKHTVSALFHVMRIYAGLSFHNRLALLVPNPDFLEKFQDALQRHFLTARLAGRNFKLISFTESLRMLPNVKVKQATHADNAELIVLDTVENAKGLESLMVVCIGLDQKVGDQSANQVGRSNIYQAITRAQLQAVIVNQLLRGGWLEFLGVTKFKSDTFNESTAMAETTTAAAEALTKVQLPSKLAIQASQEDSSRREDARAIQRDPLKPDAVPPSKPMLEEGQDPTTAPEAGDKPGDKLVVEIKDSSVWDADVIDIKEPISQLQFDPRSPTGKAEEEVASLEAEEVREAREAQEAADAEEAAECQGLGEILQAPFAPSRPPSPQSGCHVQTSRLKTASVLTGRCSFIVAADTVCIDQLLVLTGRCHGDADGWWQGLLPREAKASVTVKDNKGVTAICLPVAFSDVCRQPLECSLTWRSLLLITMGSGSSAQAYQLTAEEAADVDTFLAAGLAQAGSHNLRDGLGVEARAHDSDTLPEEVELVKDSLMLQVCSLHQAETAAAQRIQELDSYLREPVSVTFTKADAACRKQKVWSKCLGNLVKYLKLLAELDLPISRMTHSHAGRSTALRVYLDAFTKTRDERVTLFSNRNSLLPKLEEETVLKEVSKMQSQKLGEEHPLTVNSKADLAVLQERDEQKEAAQVLKEILREPHGHDVGIDFVKDLTLSPGPAAAAKDPKELVSHSLPAPPGPSDAGIGCNQVIFGIVRQYRGHVFTYLAGSHDSEKLQEVAQLNEEAPYVRIHPMRSSEIVRDRVRSLRQAEAAAARRIEELESRLREAEANESQRLREEVAQLQEEVDVQEPHLYFTLRDKPAILEKTADISYHGHIKREEGLDCYVSFPGKYAAGWDALIKERHGQSVACVFLCTPADGLGKHYKEEFGGQCYCPTIYGQRDFRTFGYLKELPASCSEAEEKIEVEKAKATKTVVVRSDASDKDKREAEEKARQAWEDSGRVASWGCEWFHTWKNQVAEAVRLKQRLKVVFFPAQTGKGIVSFEDLNRDDVNLWDGVGCGGSQKCEIAYLERMRQQQGEAWNYDHVDVSHFLKEEFKVGAKVDAWDGKQWCRGTLLDVPLRIPEKPEEAMLAEVGRENFVDLVKDSLSTDLGIVTNQDFVFPDGTPSLALRLGIDNIASLQHVRNVVLNSDLESRINESLKKWQVHVDKTHFCKVFERELLNLSDLTDHQKEKVRDIKDLMKHGVVHLSAPAGAGKTFVAAQCALDKLRNNPDGQVFFLAPSIALGLYFVRWLAQSSSNRGQLHKLLRRIVLMEPQSQAFLSLHIKGDRFDWIPLPDSKKRFLLTIIDEAHNFFCIDENHTFLEEKIEAPRQVLLLSSVSQNSSGAVHFPPAKEISLTQVVRSTKRIVAGAAAFQASVAEKEQIASLCPAGPPLKAFLFESDAHVFEDYAKHTVSALFHVMRIYAGLSFHNRLALLVPNPDFLEKFQDALQRHFLTARLAGRNFKLISFTESLRMLPNVKVKQATHADNAELIVLDTVENAKGLESLMVVCIGLDQKVGDQSANQVGRSNIYQAITRAQLQAVIVNQLLRGGWLEFLGVTKFKSDTFNESTAMAETTTAAAEALTKVQLPSKLAIQASQEDSSRREDARAIQRDPLKPDAVPPSKPMLEEGQDPTTAPEAGDKPGDKLVVEIKDSSVWDADVIDIKEPISQLQFDPRSPTGKAEEEVASLEAEEVREAREAQEAADAEEAAECQGLGEILQDLTGSWGLRG</sequence>
<dbReference type="InterPro" id="IPR006935">
    <property type="entry name" value="Helicase/UvrB_N"/>
</dbReference>
<feature type="region of interest" description="Disordered" evidence="5">
    <location>
        <begin position="3898"/>
        <end position="3951"/>
    </location>
</feature>
<feature type="repeat" description="ANK" evidence="3">
    <location>
        <begin position="507"/>
        <end position="539"/>
    </location>
</feature>
<comment type="caution">
    <text evidence="8">The sequence shown here is derived from an EMBL/GenBank/DDBJ whole genome shotgun (WGS) entry which is preliminary data.</text>
</comment>
<feature type="compositionally biased region" description="Basic and acidic residues" evidence="5">
    <location>
        <begin position="1868"/>
        <end position="1880"/>
    </location>
</feature>
<dbReference type="InterPro" id="IPR014001">
    <property type="entry name" value="Helicase_ATP-bd"/>
</dbReference>
<dbReference type="Gene3D" id="3.30.420.10">
    <property type="entry name" value="Ribonuclease H-like superfamily/Ribonuclease H"/>
    <property type="match status" value="1"/>
</dbReference>
<dbReference type="InterPro" id="IPR036770">
    <property type="entry name" value="Ankyrin_rpt-contain_sf"/>
</dbReference>
<reference evidence="8" key="1">
    <citation type="submission" date="2022-10" db="EMBL/GenBank/DDBJ databases">
        <authorList>
            <person name="Chen Y."/>
            <person name="Dougan E. K."/>
            <person name="Chan C."/>
            <person name="Rhodes N."/>
            <person name="Thang M."/>
        </authorList>
    </citation>
    <scope>NUCLEOTIDE SEQUENCE</scope>
</reference>
<feature type="compositionally biased region" description="Acidic residues" evidence="5">
    <location>
        <begin position="1193"/>
        <end position="1209"/>
    </location>
</feature>
<feature type="compositionally biased region" description="Basic and acidic residues" evidence="5">
    <location>
        <begin position="6578"/>
        <end position="6594"/>
    </location>
</feature>
<proteinExistence type="predicted"/>
<dbReference type="SUPFAM" id="SSF48403">
    <property type="entry name" value="Ankyrin repeat"/>
    <property type="match status" value="1"/>
</dbReference>
<evidence type="ECO:0000313" key="10">
    <source>
        <dbReference type="Proteomes" id="UP001152797"/>
    </source>
</evidence>
<feature type="compositionally biased region" description="Acidic residues" evidence="5">
    <location>
        <begin position="1592"/>
        <end position="1609"/>
    </location>
</feature>
<dbReference type="GO" id="GO:0016787">
    <property type="term" value="F:hydrolase activity"/>
    <property type="evidence" value="ECO:0007669"/>
    <property type="project" value="InterPro"/>
</dbReference>
<feature type="region of interest" description="Disordered" evidence="5">
    <location>
        <begin position="1138"/>
        <end position="1302"/>
    </location>
</feature>
<keyword evidence="1" id="KW-0677">Repeat</keyword>
<evidence type="ECO:0000259" key="7">
    <source>
        <dbReference type="PROSITE" id="PS51192"/>
    </source>
</evidence>
<gene>
    <name evidence="8" type="ORF">C1SCF055_LOCUS39455</name>
</gene>
<feature type="region of interest" description="Disordered" evidence="5">
    <location>
        <begin position="5174"/>
        <end position="5225"/>
    </location>
</feature>
<feature type="region of interest" description="Disordered" evidence="5">
    <location>
        <begin position="1809"/>
        <end position="1837"/>
    </location>
</feature>
<dbReference type="Gene3D" id="1.25.40.20">
    <property type="entry name" value="Ankyrin repeat-containing domain"/>
    <property type="match status" value="1"/>
</dbReference>
<dbReference type="PROSITE" id="PS50994">
    <property type="entry name" value="INTEGRASE"/>
    <property type="match status" value="1"/>
</dbReference>
<feature type="coiled-coil region" evidence="4">
    <location>
        <begin position="4236"/>
        <end position="4284"/>
    </location>
</feature>
<dbReference type="InterPro" id="IPR002110">
    <property type="entry name" value="Ankyrin_rpt"/>
</dbReference>
<dbReference type="InterPro" id="IPR036397">
    <property type="entry name" value="RNaseH_sf"/>
</dbReference>
<feature type="region of interest" description="Disordered" evidence="5">
    <location>
        <begin position="1864"/>
        <end position="1922"/>
    </location>
</feature>